<feature type="transmembrane region" description="Helical" evidence="1">
    <location>
        <begin position="12"/>
        <end position="29"/>
    </location>
</feature>
<keyword evidence="1" id="KW-0812">Transmembrane</keyword>
<reference evidence="2 3" key="1">
    <citation type="submission" date="2016-12" db="EMBL/GenBank/DDBJ databases">
        <authorList>
            <person name="Song W.-J."/>
            <person name="Kurnit D.M."/>
        </authorList>
    </citation>
    <scope>NUCLEOTIDE SEQUENCE [LARGE SCALE GENOMIC DNA]</scope>
    <source>
        <strain evidence="2 3">175</strain>
    </source>
</reference>
<dbReference type="EMBL" id="FXAM01000001">
    <property type="protein sequence ID" value="SMF96794.1"/>
    <property type="molecule type" value="Genomic_DNA"/>
</dbReference>
<dbReference type="PANTHER" id="PTHR39419">
    <property type="entry name" value="SLL0814 PROTEIN"/>
    <property type="match status" value="1"/>
</dbReference>
<dbReference type="InterPro" id="IPR007354">
    <property type="entry name" value="CruF-like"/>
</dbReference>
<keyword evidence="3" id="KW-1185">Reference proteome</keyword>
<dbReference type="Proteomes" id="UP000192923">
    <property type="component" value="Unassembled WGS sequence"/>
</dbReference>
<gene>
    <name evidence="2" type="ORF">SAMN02949497_4202</name>
</gene>
<keyword evidence="1" id="KW-1133">Transmembrane helix</keyword>
<feature type="transmembrane region" description="Helical" evidence="1">
    <location>
        <begin position="36"/>
        <end position="55"/>
    </location>
</feature>
<dbReference type="PANTHER" id="PTHR39419:SF1">
    <property type="entry name" value="SLL0814 PROTEIN"/>
    <property type="match status" value="1"/>
</dbReference>
<dbReference type="AlphaFoldDB" id="A0A1Y6D9B3"/>
<feature type="transmembrane region" description="Helical" evidence="1">
    <location>
        <begin position="124"/>
        <end position="145"/>
    </location>
</feature>
<evidence type="ECO:0000313" key="2">
    <source>
        <dbReference type="EMBL" id="SMF96794.1"/>
    </source>
</evidence>
<protein>
    <submittedName>
        <fullName evidence="2">Putative membrane protein</fullName>
    </submittedName>
</protein>
<proteinExistence type="predicted"/>
<evidence type="ECO:0000313" key="3">
    <source>
        <dbReference type="Proteomes" id="UP000192923"/>
    </source>
</evidence>
<sequence length="277" mass="30298">MPAEQLLWSFVHRPYVTAFLVFFLALSWLEQGGRRTAFWVVTSYLVALAAEWGSINHGIPFGVYVYHYDALQNDLVVLGVPFFDTLSFSFLSYVSFSFAQFFLSPLSVRGLDVRRATPPQVRGSWAALLLGSFLMTVVDLVVDPIANLGKYWFLGDIYHYPDPGIHFGVTFANYCGWFVVAATTIAINQRLDAALARRGHPPPDATAWPGLGGFAPCFWAGIVLFQLGVTWWVAYSGQPGLDAARVQLQAVTGSYILAPVLVLAAARLANPGPGSTG</sequence>
<evidence type="ECO:0000256" key="1">
    <source>
        <dbReference type="SAM" id="Phobius"/>
    </source>
</evidence>
<name>A0A1Y6D9B3_9GAMM</name>
<feature type="transmembrane region" description="Helical" evidence="1">
    <location>
        <begin position="75"/>
        <end position="103"/>
    </location>
</feature>
<feature type="transmembrane region" description="Helical" evidence="1">
    <location>
        <begin position="246"/>
        <end position="266"/>
    </location>
</feature>
<dbReference type="Pfam" id="PF04240">
    <property type="entry name" value="Caroten_synth"/>
    <property type="match status" value="1"/>
</dbReference>
<feature type="transmembrane region" description="Helical" evidence="1">
    <location>
        <begin position="208"/>
        <end position="234"/>
    </location>
</feature>
<feature type="transmembrane region" description="Helical" evidence="1">
    <location>
        <begin position="165"/>
        <end position="187"/>
    </location>
</feature>
<organism evidence="2 3">
    <name type="scientific">Methylomagnum ishizawai</name>
    <dbReference type="NCBI Taxonomy" id="1760988"/>
    <lineage>
        <taxon>Bacteria</taxon>
        <taxon>Pseudomonadati</taxon>
        <taxon>Pseudomonadota</taxon>
        <taxon>Gammaproteobacteria</taxon>
        <taxon>Methylococcales</taxon>
        <taxon>Methylococcaceae</taxon>
        <taxon>Methylomagnum</taxon>
    </lineage>
</organism>
<keyword evidence="1" id="KW-0472">Membrane</keyword>
<dbReference type="STRING" id="1760988.SAMN02949497_4202"/>
<accession>A0A1Y6D9B3</accession>